<comment type="caution">
    <text evidence="2">The sequence shown here is derived from an EMBL/GenBank/DDBJ whole genome shotgun (WGS) entry which is preliminary data.</text>
</comment>
<gene>
    <name evidence="2" type="ORF">C4D60_Mb05t29640</name>
</gene>
<protein>
    <submittedName>
        <fullName evidence="2">Uncharacterized protein</fullName>
    </submittedName>
</protein>
<dbReference type="EMBL" id="PYDT01000003">
    <property type="protein sequence ID" value="THU67904.1"/>
    <property type="molecule type" value="Genomic_DNA"/>
</dbReference>
<sequence>MAADQRANAISEQHLISASALRWRSLLLSAPLRSHVSFFPSSETTTTTATKRGFKEPLISKNVLSPLSTDRDEVQDAVIPSNCCQKGRLHRRSTSEDYHGGDVSTTNSTPYDGSVSSGNDGCSVFTPHKHMELSPSLKLGQTLIRIKKNG</sequence>
<dbReference type="AlphaFoldDB" id="A0A4S8JZR4"/>
<dbReference type="Proteomes" id="UP000317650">
    <property type="component" value="Chromosome 5"/>
</dbReference>
<evidence type="ECO:0000313" key="3">
    <source>
        <dbReference type="Proteomes" id="UP000317650"/>
    </source>
</evidence>
<keyword evidence="3" id="KW-1185">Reference proteome</keyword>
<evidence type="ECO:0000313" key="2">
    <source>
        <dbReference type="EMBL" id="THU67904.1"/>
    </source>
</evidence>
<proteinExistence type="predicted"/>
<name>A0A4S8JZR4_MUSBA</name>
<accession>A0A4S8JZR4</accession>
<feature type="region of interest" description="Disordered" evidence="1">
    <location>
        <begin position="88"/>
        <end position="117"/>
    </location>
</feature>
<feature type="compositionally biased region" description="Polar residues" evidence="1">
    <location>
        <begin position="103"/>
        <end position="117"/>
    </location>
</feature>
<reference evidence="2 3" key="1">
    <citation type="journal article" date="2019" name="Nat. Plants">
        <title>Genome sequencing of Musa balbisiana reveals subgenome evolution and function divergence in polyploid bananas.</title>
        <authorList>
            <person name="Yao X."/>
        </authorList>
    </citation>
    <scope>NUCLEOTIDE SEQUENCE [LARGE SCALE GENOMIC DNA]</scope>
    <source>
        <strain evidence="3">cv. DH-PKW</strain>
        <tissue evidence="2">Leaves</tissue>
    </source>
</reference>
<organism evidence="2 3">
    <name type="scientific">Musa balbisiana</name>
    <name type="common">Banana</name>
    <dbReference type="NCBI Taxonomy" id="52838"/>
    <lineage>
        <taxon>Eukaryota</taxon>
        <taxon>Viridiplantae</taxon>
        <taxon>Streptophyta</taxon>
        <taxon>Embryophyta</taxon>
        <taxon>Tracheophyta</taxon>
        <taxon>Spermatophyta</taxon>
        <taxon>Magnoliopsida</taxon>
        <taxon>Liliopsida</taxon>
        <taxon>Zingiberales</taxon>
        <taxon>Musaceae</taxon>
        <taxon>Musa</taxon>
    </lineage>
</organism>
<evidence type="ECO:0000256" key="1">
    <source>
        <dbReference type="SAM" id="MobiDB-lite"/>
    </source>
</evidence>